<evidence type="ECO:0000313" key="1">
    <source>
        <dbReference type="EMBL" id="KZL65368.1"/>
    </source>
</evidence>
<proteinExistence type="predicted"/>
<organism evidence="1 2">
    <name type="scientific">Colletotrichum tofieldiae</name>
    <dbReference type="NCBI Taxonomy" id="708197"/>
    <lineage>
        <taxon>Eukaryota</taxon>
        <taxon>Fungi</taxon>
        <taxon>Dikarya</taxon>
        <taxon>Ascomycota</taxon>
        <taxon>Pezizomycotina</taxon>
        <taxon>Sordariomycetes</taxon>
        <taxon>Hypocreomycetidae</taxon>
        <taxon>Glomerellales</taxon>
        <taxon>Glomerellaceae</taxon>
        <taxon>Colletotrichum</taxon>
        <taxon>Colletotrichum spaethianum species complex</taxon>
    </lineage>
</organism>
<sequence length="179" mass="20729">LVEQIAPTTTAVGHHSPMERTDDDVIYLCTFKVKDPYQTTDASQRRTKRNGRACRNHVTSTKPVSRKRRYRRTDTASTLRIPAEMAYKHIRLGVMKDFAGLRRAVYGFFDRVGRFRCRMEIGQYASPVDLGPHLSATLVTHDQVEYRSRFRGLTHQQVQREFRCQLARKLYSHAADGEI</sequence>
<keyword evidence="2" id="KW-1185">Reference proteome</keyword>
<dbReference type="Proteomes" id="UP000076552">
    <property type="component" value="Unassembled WGS sequence"/>
</dbReference>
<evidence type="ECO:0000313" key="2">
    <source>
        <dbReference type="Proteomes" id="UP000076552"/>
    </source>
</evidence>
<protein>
    <submittedName>
        <fullName evidence="1">Uncharacterized protein</fullName>
    </submittedName>
</protein>
<dbReference type="AlphaFoldDB" id="A0A166N6P9"/>
<dbReference type="EMBL" id="LFIV01000224">
    <property type="protein sequence ID" value="KZL65368.1"/>
    <property type="molecule type" value="Genomic_DNA"/>
</dbReference>
<name>A0A166N6P9_9PEZI</name>
<accession>A0A166N6P9</accession>
<reference evidence="1 2" key="1">
    <citation type="submission" date="2015-06" db="EMBL/GenBank/DDBJ databases">
        <title>Survival trade-offs in plant roots during colonization by closely related pathogenic and mutualistic fungi.</title>
        <authorList>
            <person name="Hacquard S."/>
            <person name="Kracher B."/>
            <person name="Hiruma K."/>
            <person name="Weinman A."/>
            <person name="Muench P."/>
            <person name="Garrido Oter R."/>
            <person name="Ver Loren van Themaat E."/>
            <person name="Dallerey J.-F."/>
            <person name="Damm U."/>
            <person name="Henrissat B."/>
            <person name="Lespinet O."/>
            <person name="Thon M."/>
            <person name="Kemen E."/>
            <person name="McHardy A.C."/>
            <person name="Schulze-Lefert P."/>
            <person name="O'Connell R.J."/>
        </authorList>
    </citation>
    <scope>NUCLEOTIDE SEQUENCE [LARGE SCALE GENOMIC DNA]</scope>
    <source>
        <strain evidence="1 2">0861</strain>
    </source>
</reference>
<comment type="caution">
    <text evidence="1">The sequence shown here is derived from an EMBL/GenBank/DDBJ whole genome shotgun (WGS) entry which is preliminary data.</text>
</comment>
<feature type="non-terminal residue" evidence="1">
    <location>
        <position position="1"/>
    </location>
</feature>
<gene>
    <name evidence="1" type="ORF">CT0861_09603</name>
</gene>